<evidence type="ECO:0000313" key="2">
    <source>
        <dbReference type="Proteomes" id="UP000887013"/>
    </source>
</evidence>
<dbReference type="EMBL" id="BMAW01130662">
    <property type="protein sequence ID" value="GFU35975.1"/>
    <property type="molecule type" value="Genomic_DNA"/>
</dbReference>
<evidence type="ECO:0008006" key="3">
    <source>
        <dbReference type="Google" id="ProtNLM"/>
    </source>
</evidence>
<sequence length="121" mass="14204">MAVNKRSRENENPTEKDWAELKKLMLFLNATKDINLVINSMSLIVLITAAQTTQEIQWLILLLKDRLEQHQPIRLLEDKSYIIVAQTTKSDSRIKHIDANYHYLRQLNTNGTIQYEYCDSK</sequence>
<dbReference type="OrthoDB" id="6432544at2759"/>
<proteinExistence type="predicted"/>
<comment type="caution">
    <text evidence="1">The sequence shown here is derived from an EMBL/GenBank/DDBJ whole genome shotgun (WGS) entry which is preliminary data.</text>
</comment>
<dbReference type="AlphaFoldDB" id="A0A8X6QTR7"/>
<protein>
    <recommendedName>
        <fullName evidence="3">Copia protein</fullName>
    </recommendedName>
</protein>
<gene>
    <name evidence="1" type="ORF">NPIL_360501</name>
</gene>
<reference evidence="1" key="1">
    <citation type="submission" date="2020-08" db="EMBL/GenBank/DDBJ databases">
        <title>Multicomponent nature underlies the extraordinary mechanical properties of spider dragline silk.</title>
        <authorList>
            <person name="Kono N."/>
            <person name="Nakamura H."/>
            <person name="Mori M."/>
            <person name="Yoshida Y."/>
            <person name="Ohtoshi R."/>
            <person name="Malay A.D."/>
            <person name="Moran D.A.P."/>
            <person name="Tomita M."/>
            <person name="Numata K."/>
            <person name="Arakawa K."/>
        </authorList>
    </citation>
    <scope>NUCLEOTIDE SEQUENCE</scope>
</reference>
<organism evidence="1 2">
    <name type="scientific">Nephila pilipes</name>
    <name type="common">Giant wood spider</name>
    <name type="synonym">Nephila maculata</name>
    <dbReference type="NCBI Taxonomy" id="299642"/>
    <lineage>
        <taxon>Eukaryota</taxon>
        <taxon>Metazoa</taxon>
        <taxon>Ecdysozoa</taxon>
        <taxon>Arthropoda</taxon>
        <taxon>Chelicerata</taxon>
        <taxon>Arachnida</taxon>
        <taxon>Araneae</taxon>
        <taxon>Araneomorphae</taxon>
        <taxon>Entelegynae</taxon>
        <taxon>Araneoidea</taxon>
        <taxon>Nephilidae</taxon>
        <taxon>Nephila</taxon>
    </lineage>
</organism>
<accession>A0A8X6QTR7</accession>
<name>A0A8X6QTR7_NEPPI</name>
<keyword evidence="2" id="KW-1185">Reference proteome</keyword>
<dbReference type="Proteomes" id="UP000887013">
    <property type="component" value="Unassembled WGS sequence"/>
</dbReference>
<evidence type="ECO:0000313" key="1">
    <source>
        <dbReference type="EMBL" id="GFU35975.1"/>
    </source>
</evidence>